<dbReference type="OrthoDB" id="9794948at2"/>
<dbReference type="PIRSF" id="PIRSF010372">
    <property type="entry name" value="PaiB"/>
    <property type="match status" value="1"/>
</dbReference>
<dbReference type="PANTHER" id="PTHR35802:SF1">
    <property type="entry name" value="PROTEASE SYNTHASE AND SPORULATION PROTEIN PAI 2"/>
    <property type="match status" value="1"/>
</dbReference>
<gene>
    <name evidence="1" type="ORF">ATO3_00100</name>
</gene>
<evidence type="ECO:0000313" key="2">
    <source>
        <dbReference type="Proteomes" id="UP000215377"/>
    </source>
</evidence>
<organism evidence="1 2">
    <name type="scientific">Marinibacterium profundimaris</name>
    <dbReference type="NCBI Taxonomy" id="1679460"/>
    <lineage>
        <taxon>Bacteria</taxon>
        <taxon>Pseudomonadati</taxon>
        <taxon>Pseudomonadota</taxon>
        <taxon>Alphaproteobacteria</taxon>
        <taxon>Rhodobacterales</taxon>
        <taxon>Paracoccaceae</taxon>
        <taxon>Marinibacterium</taxon>
    </lineage>
</organism>
<evidence type="ECO:0000313" key="1">
    <source>
        <dbReference type="EMBL" id="OWU77193.1"/>
    </source>
</evidence>
<sequence>MYTPSHFEETDPAAIREILDTAPLACIVAQTGEGLLANHIPLLRAPDGSLVGHVAQANAMHRLIAEEQEVLAIFRGPDAYISPNFFPSKADHHRHVPTWNYQAVHIYGTISFQHDEQAKRAAVGLLTRTHERKLNGENAWLMADAPQDYMQGMLESIVAFRITASRTLAKSKISQNREERDYLGAVAGLRATGKPTMANLMAERSRKTDEDT</sequence>
<dbReference type="InterPro" id="IPR007396">
    <property type="entry name" value="TR_PAI2-type"/>
</dbReference>
<dbReference type="EMBL" id="AQQR01000001">
    <property type="protein sequence ID" value="OWU77193.1"/>
    <property type="molecule type" value="Genomic_DNA"/>
</dbReference>
<dbReference type="PANTHER" id="PTHR35802">
    <property type="entry name" value="PROTEASE SYNTHASE AND SPORULATION PROTEIN PAI 2"/>
    <property type="match status" value="1"/>
</dbReference>
<accession>A0A225NQN6</accession>
<keyword evidence="2" id="KW-1185">Reference proteome</keyword>
<name>A0A225NQN6_9RHOB</name>
<dbReference type="Gene3D" id="2.30.110.10">
    <property type="entry name" value="Electron Transport, Fmn-binding Protein, Chain A"/>
    <property type="match status" value="1"/>
</dbReference>
<protein>
    <submittedName>
        <fullName evidence="1">Transcriptional regulator</fullName>
    </submittedName>
</protein>
<comment type="caution">
    <text evidence="1">The sequence shown here is derived from an EMBL/GenBank/DDBJ whole genome shotgun (WGS) entry which is preliminary data.</text>
</comment>
<dbReference type="Pfam" id="PF04299">
    <property type="entry name" value="FMN_bind_2"/>
    <property type="match status" value="1"/>
</dbReference>
<dbReference type="SUPFAM" id="SSF50475">
    <property type="entry name" value="FMN-binding split barrel"/>
    <property type="match status" value="1"/>
</dbReference>
<dbReference type="InterPro" id="IPR012349">
    <property type="entry name" value="Split_barrel_FMN-bd"/>
</dbReference>
<dbReference type="Proteomes" id="UP000215377">
    <property type="component" value="Unassembled WGS sequence"/>
</dbReference>
<reference evidence="1 2" key="1">
    <citation type="submission" date="2013-04" db="EMBL/GenBank/DDBJ databases">
        <title>Oceanicola sp. 22II1-22F33 Genome Sequencing.</title>
        <authorList>
            <person name="Lai Q."/>
            <person name="Li G."/>
            <person name="Shao Z."/>
        </authorList>
    </citation>
    <scope>NUCLEOTIDE SEQUENCE [LARGE SCALE GENOMIC DNA]</scope>
    <source>
        <strain evidence="1 2">22II1-22F33</strain>
    </source>
</reference>
<proteinExistence type="predicted"/>
<dbReference type="RefSeq" id="WP_088647785.1">
    <property type="nucleotide sequence ID" value="NZ_AQQR01000001.1"/>
</dbReference>
<dbReference type="AlphaFoldDB" id="A0A225NQN6"/>